<dbReference type="OMA" id="ISLEHIC"/>
<evidence type="ECO:0000313" key="1">
    <source>
        <dbReference type="EMBL" id="TKW28708.1"/>
    </source>
</evidence>
<name>A0A4U6VGU3_SETVI</name>
<accession>A0A4U6VGU3</accession>
<dbReference type="Proteomes" id="UP000298652">
    <property type="component" value="Chromosome 3"/>
</dbReference>
<keyword evidence="2" id="KW-1185">Reference proteome</keyword>
<dbReference type="AlphaFoldDB" id="A0A4U6VGU3"/>
<evidence type="ECO:0008006" key="3">
    <source>
        <dbReference type="Google" id="ProtNLM"/>
    </source>
</evidence>
<reference evidence="1" key="1">
    <citation type="submission" date="2019-03" db="EMBL/GenBank/DDBJ databases">
        <title>WGS assembly of Setaria viridis.</title>
        <authorList>
            <person name="Huang P."/>
            <person name="Jenkins J."/>
            <person name="Grimwood J."/>
            <person name="Barry K."/>
            <person name="Healey A."/>
            <person name="Mamidi S."/>
            <person name="Sreedasyam A."/>
            <person name="Shu S."/>
            <person name="Feldman M."/>
            <person name="Wu J."/>
            <person name="Yu Y."/>
            <person name="Chen C."/>
            <person name="Johnson J."/>
            <person name="Rokhsar D."/>
            <person name="Baxter I."/>
            <person name="Schmutz J."/>
            <person name="Brutnell T."/>
            <person name="Kellogg E."/>
        </authorList>
    </citation>
    <scope>NUCLEOTIDE SEQUENCE [LARGE SCALE GENOMIC DNA]</scope>
</reference>
<gene>
    <name evidence="1" type="ORF">SEVIR_3G346300v2</name>
</gene>
<dbReference type="Gramene" id="TKW28708">
    <property type="protein sequence ID" value="TKW28708"/>
    <property type="gene ID" value="SEVIR_3G346300v2"/>
</dbReference>
<protein>
    <recommendedName>
        <fullName evidence="3">RNase H type-1 domain-containing protein</fullName>
    </recommendedName>
</protein>
<evidence type="ECO:0000313" key="2">
    <source>
        <dbReference type="Proteomes" id="UP000298652"/>
    </source>
</evidence>
<sequence length="177" mass="20366">MFSVKSAYHVLVHEEKRQRQNQQGESSLCSREGDHEAQKWKNCGSCHDGGHCFLKCKLIKRCWRLLEMEQTRLVLLSAKSAKDFVWNVLQLEQSLACKVSLLLWKWWDVRNKVNAGDPIQNIHNICHSILEMAGLLELPRMKIRPAARLQPRWLRPPQGVLKINTDGAFVQATKNGA</sequence>
<organism evidence="1 2">
    <name type="scientific">Setaria viridis</name>
    <name type="common">Green bristlegrass</name>
    <name type="synonym">Setaria italica subsp. viridis</name>
    <dbReference type="NCBI Taxonomy" id="4556"/>
    <lineage>
        <taxon>Eukaryota</taxon>
        <taxon>Viridiplantae</taxon>
        <taxon>Streptophyta</taxon>
        <taxon>Embryophyta</taxon>
        <taxon>Tracheophyta</taxon>
        <taxon>Spermatophyta</taxon>
        <taxon>Magnoliopsida</taxon>
        <taxon>Liliopsida</taxon>
        <taxon>Poales</taxon>
        <taxon>Poaceae</taxon>
        <taxon>PACMAD clade</taxon>
        <taxon>Panicoideae</taxon>
        <taxon>Panicodae</taxon>
        <taxon>Paniceae</taxon>
        <taxon>Cenchrinae</taxon>
        <taxon>Setaria</taxon>
    </lineage>
</organism>
<dbReference type="EMBL" id="CM016554">
    <property type="protein sequence ID" value="TKW28708.1"/>
    <property type="molecule type" value="Genomic_DNA"/>
</dbReference>
<proteinExistence type="predicted"/>